<accession>A0AAV7QY15</accession>
<comment type="caution">
    <text evidence="1">The sequence shown here is derived from an EMBL/GenBank/DDBJ whole genome shotgun (WGS) entry which is preliminary data.</text>
</comment>
<sequence>MPPASRTHDRAASVGVRRGGRCLLRTLSGCCGHRWQLSSQASYGQGDPVIQRSEEHQEHWEAHRCGASFYTDWEISKNPKLGSEASLQLSGT</sequence>
<gene>
    <name evidence="1" type="ORF">NDU88_010216</name>
</gene>
<dbReference type="Proteomes" id="UP001066276">
    <property type="component" value="Chromosome 6"/>
</dbReference>
<dbReference type="AlphaFoldDB" id="A0AAV7QY15"/>
<reference evidence="1" key="1">
    <citation type="journal article" date="2022" name="bioRxiv">
        <title>Sequencing and chromosome-scale assembly of the giantPleurodeles waltlgenome.</title>
        <authorList>
            <person name="Brown T."/>
            <person name="Elewa A."/>
            <person name="Iarovenko S."/>
            <person name="Subramanian E."/>
            <person name="Araus A.J."/>
            <person name="Petzold A."/>
            <person name="Susuki M."/>
            <person name="Suzuki K.-i.T."/>
            <person name="Hayashi T."/>
            <person name="Toyoda A."/>
            <person name="Oliveira C."/>
            <person name="Osipova E."/>
            <person name="Leigh N.D."/>
            <person name="Simon A."/>
            <person name="Yun M.H."/>
        </authorList>
    </citation>
    <scope>NUCLEOTIDE SEQUENCE</scope>
    <source>
        <strain evidence="1">20211129_DDA</strain>
        <tissue evidence="1">Liver</tissue>
    </source>
</reference>
<proteinExistence type="predicted"/>
<evidence type="ECO:0000313" key="2">
    <source>
        <dbReference type="Proteomes" id="UP001066276"/>
    </source>
</evidence>
<name>A0AAV7QY15_PLEWA</name>
<organism evidence="1 2">
    <name type="scientific">Pleurodeles waltl</name>
    <name type="common">Iberian ribbed newt</name>
    <dbReference type="NCBI Taxonomy" id="8319"/>
    <lineage>
        <taxon>Eukaryota</taxon>
        <taxon>Metazoa</taxon>
        <taxon>Chordata</taxon>
        <taxon>Craniata</taxon>
        <taxon>Vertebrata</taxon>
        <taxon>Euteleostomi</taxon>
        <taxon>Amphibia</taxon>
        <taxon>Batrachia</taxon>
        <taxon>Caudata</taxon>
        <taxon>Salamandroidea</taxon>
        <taxon>Salamandridae</taxon>
        <taxon>Pleurodelinae</taxon>
        <taxon>Pleurodeles</taxon>
    </lineage>
</organism>
<dbReference type="EMBL" id="JANPWB010000010">
    <property type="protein sequence ID" value="KAJ1143914.1"/>
    <property type="molecule type" value="Genomic_DNA"/>
</dbReference>
<evidence type="ECO:0000313" key="1">
    <source>
        <dbReference type="EMBL" id="KAJ1143914.1"/>
    </source>
</evidence>
<protein>
    <submittedName>
        <fullName evidence="1">Uncharacterized protein</fullName>
    </submittedName>
</protein>
<keyword evidence="2" id="KW-1185">Reference proteome</keyword>